<keyword evidence="1" id="KW-0732">Signal</keyword>
<dbReference type="Proteomes" id="UP001281614">
    <property type="component" value="Unassembled WGS sequence"/>
</dbReference>
<reference evidence="2" key="1">
    <citation type="submission" date="2023-02" db="EMBL/GenBank/DDBJ databases">
        <title>Colletotrichum kahawae CIFC_Que2 genome sequencing and assembly.</title>
        <authorList>
            <person name="Baroncelli R."/>
        </authorList>
    </citation>
    <scope>NUCLEOTIDE SEQUENCE</scope>
    <source>
        <strain evidence="2">CIFC_Que2</strain>
    </source>
</reference>
<keyword evidence="3" id="KW-1185">Reference proteome</keyword>
<accession>A0AAE0DCF0</accession>
<evidence type="ECO:0000256" key="1">
    <source>
        <dbReference type="SAM" id="SignalP"/>
    </source>
</evidence>
<gene>
    <name evidence="2" type="ORF">CKAH01_11352</name>
</gene>
<comment type="caution">
    <text evidence="2">The sequence shown here is derived from an EMBL/GenBank/DDBJ whole genome shotgun (WGS) entry which is preliminary data.</text>
</comment>
<name>A0AAE0DCF0_COLKA</name>
<protein>
    <recommendedName>
        <fullName evidence="4">Secreted protein</fullName>
    </recommendedName>
</protein>
<evidence type="ECO:0008006" key="4">
    <source>
        <dbReference type="Google" id="ProtNLM"/>
    </source>
</evidence>
<dbReference type="AlphaFoldDB" id="A0AAE0DCF0"/>
<dbReference type="EMBL" id="VYYT01000004">
    <property type="protein sequence ID" value="KAK2779271.1"/>
    <property type="molecule type" value="Genomic_DNA"/>
</dbReference>
<evidence type="ECO:0000313" key="2">
    <source>
        <dbReference type="EMBL" id="KAK2779271.1"/>
    </source>
</evidence>
<sequence>MQCSGQWFCCCCCCWLAGLDLDRGPSVEDRGSRAKPLGCVRLFQKGWRRVVANRGDWAGIVEWWMNRWAGVVRC</sequence>
<feature type="signal peptide" evidence="1">
    <location>
        <begin position="1"/>
        <end position="18"/>
    </location>
</feature>
<evidence type="ECO:0000313" key="3">
    <source>
        <dbReference type="Proteomes" id="UP001281614"/>
    </source>
</evidence>
<organism evidence="2 3">
    <name type="scientific">Colletotrichum kahawae</name>
    <name type="common">Coffee berry disease fungus</name>
    <dbReference type="NCBI Taxonomy" id="34407"/>
    <lineage>
        <taxon>Eukaryota</taxon>
        <taxon>Fungi</taxon>
        <taxon>Dikarya</taxon>
        <taxon>Ascomycota</taxon>
        <taxon>Pezizomycotina</taxon>
        <taxon>Sordariomycetes</taxon>
        <taxon>Hypocreomycetidae</taxon>
        <taxon>Glomerellales</taxon>
        <taxon>Glomerellaceae</taxon>
        <taxon>Colletotrichum</taxon>
        <taxon>Colletotrichum gloeosporioides species complex</taxon>
    </lineage>
</organism>
<feature type="chain" id="PRO_5042082410" description="Secreted protein" evidence="1">
    <location>
        <begin position="19"/>
        <end position="74"/>
    </location>
</feature>
<proteinExistence type="predicted"/>